<feature type="transmembrane region" description="Helical" evidence="1">
    <location>
        <begin position="36"/>
        <end position="56"/>
    </location>
</feature>
<reference evidence="2" key="1">
    <citation type="submission" date="2020-04" db="EMBL/GenBank/DDBJ databases">
        <authorList>
            <person name="Zhang T."/>
        </authorList>
    </citation>
    <scope>NUCLEOTIDE SEQUENCE</scope>
    <source>
        <strain evidence="2">HKST-UBA13</strain>
    </source>
</reference>
<protein>
    <submittedName>
        <fullName evidence="2">Uncharacterized protein</fullName>
    </submittedName>
</protein>
<evidence type="ECO:0000256" key="1">
    <source>
        <dbReference type="SAM" id="Phobius"/>
    </source>
</evidence>
<reference evidence="2" key="2">
    <citation type="journal article" date="2021" name="Microbiome">
        <title>Successional dynamics and alternative stable states in a saline activated sludge microbial community over 9 years.</title>
        <authorList>
            <person name="Wang Y."/>
            <person name="Ye J."/>
            <person name="Ju F."/>
            <person name="Liu L."/>
            <person name="Boyd J.A."/>
            <person name="Deng Y."/>
            <person name="Parks D.H."/>
            <person name="Jiang X."/>
            <person name="Yin X."/>
            <person name="Woodcroft B.J."/>
            <person name="Tyson G.W."/>
            <person name="Hugenholtz P."/>
            <person name="Polz M.F."/>
            <person name="Zhang T."/>
        </authorList>
    </citation>
    <scope>NUCLEOTIDE SEQUENCE</scope>
    <source>
        <strain evidence="2">HKST-UBA13</strain>
    </source>
</reference>
<accession>A0A955L1N2</accession>
<sequence length="134" mass="14627">KAFYDWAIGFFVFYCLAYIFGGLLNFTNKGNFDGVFVSAFVFGLVVAALPAVLGFFKIKGNNGALLLGGLVVNFIFYFLGYYLFGFFTLADKGKVGFFHSSLTISVEDKVLGLILISLVSSAIIVALQSLSKRK</sequence>
<feature type="transmembrane region" description="Helical" evidence="1">
    <location>
        <begin position="110"/>
        <end position="130"/>
    </location>
</feature>
<dbReference type="EMBL" id="JAGQLJ010000044">
    <property type="protein sequence ID" value="MCA9381035.1"/>
    <property type="molecule type" value="Genomic_DNA"/>
</dbReference>
<gene>
    <name evidence="2" type="ORF">KC678_02120</name>
</gene>
<keyword evidence="1" id="KW-0472">Membrane</keyword>
<dbReference type="AlphaFoldDB" id="A0A955L1N2"/>
<keyword evidence="1" id="KW-0812">Transmembrane</keyword>
<dbReference type="Proteomes" id="UP000775877">
    <property type="component" value="Unassembled WGS sequence"/>
</dbReference>
<evidence type="ECO:0000313" key="2">
    <source>
        <dbReference type="EMBL" id="MCA9381035.1"/>
    </source>
</evidence>
<comment type="caution">
    <text evidence="2">The sequence shown here is derived from an EMBL/GenBank/DDBJ whole genome shotgun (WGS) entry which is preliminary data.</text>
</comment>
<keyword evidence="1" id="KW-1133">Transmembrane helix</keyword>
<feature type="transmembrane region" description="Helical" evidence="1">
    <location>
        <begin position="63"/>
        <end position="90"/>
    </location>
</feature>
<proteinExistence type="predicted"/>
<feature type="transmembrane region" description="Helical" evidence="1">
    <location>
        <begin position="7"/>
        <end position="24"/>
    </location>
</feature>
<feature type="non-terminal residue" evidence="2">
    <location>
        <position position="1"/>
    </location>
</feature>
<evidence type="ECO:0000313" key="3">
    <source>
        <dbReference type="Proteomes" id="UP000775877"/>
    </source>
</evidence>
<organism evidence="2 3">
    <name type="scientific">Candidatus Dojkabacteria bacterium</name>
    <dbReference type="NCBI Taxonomy" id="2099670"/>
    <lineage>
        <taxon>Bacteria</taxon>
        <taxon>Candidatus Dojkabacteria</taxon>
    </lineage>
</organism>
<name>A0A955L1N2_9BACT</name>